<dbReference type="InterPro" id="IPR016102">
    <property type="entry name" value="Succinyl-CoA_synth-like"/>
</dbReference>
<dbReference type="EMBL" id="CP060414">
    <property type="protein sequence ID" value="QNT57784.1"/>
    <property type="molecule type" value="Genomic_DNA"/>
</dbReference>
<dbReference type="GO" id="GO:0016874">
    <property type="term" value="F:ligase activity"/>
    <property type="evidence" value="ECO:0007669"/>
    <property type="project" value="UniProtKB-KW"/>
</dbReference>
<dbReference type="SUPFAM" id="SSF55729">
    <property type="entry name" value="Acyl-CoA N-acyltransferases (Nat)"/>
    <property type="match status" value="1"/>
</dbReference>
<dbReference type="Pfam" id="PF13380">
    <property type="entry name" value="CoA_binding_2"/>
    <property type="match status" value="1"/>
</dbReference>
<evidence type="ECO:0000256" key="3">
    <source>
        <dbReference type="ARBA" id="ARBA00022840"/>
    </source>
</evidence>
<sequence>MHNRPVPLSPRHLVVIGASERPHSLGERVLTALLRTPFHGQITPVNLHRKTVGGIKAYANLSRIPDAADMVLVLTPPASYEAVLKACRKQNIPHTVLVQDWDNLSADTLAQAQEAVQKARKYGINISVCHPAAIQVPALGLNSGILPDLPAGGVGIISGNASESARLPAQITQAGPGVSYHIGLHYPLSPTVSADFIDMLAADPATRLIAVTHNPHENQRRLFSAIRRAARRKPVLLSVSHYADPEEQAVLQAISRRCGCVLAFTPDETAAAIQALAAGSKPARKLHIIANEPCGSLQTHADTLGITLHPLPGNERPSENLYGNIGSNPAPARYRALAENCLQHHQTEALLAIVAPTADNTAENITRLMAGLQRQTGKPLFISSPFSDGLLQFPRPAQALQAFRCQNIYTDLKQQQNQTAKPLPGHLKTPSARGIEKMQNNLPQLAESLCLPEHKTPEANPQFVLTFKCHPRYGAALYARTPVRTLAVLPPFTTLDAEYLIRQTGLKRHQKTIHQLLHSLNTAASLPFISEISVSAGSTGISSNIKTDPQAETAENVFAPYPAKPAHTFTLKNGQTVRIRPLLPEDAEAKQNFVRSLPEEQRYTRYMMHLAELSPAMLARACNLDYTCESAVVAETESGIWLGVARFSSTDTAGRCEFGITTTPAVQGQGLAAHLMAQIIQTAKQQGYREMSAEILQNNTAMLKLAGKLGFTFTPSPHDNALTEAVLTLDKPKNTPVNNIKHNLKQQILALKS</sequence>
<keyword evidence="1" id="KW-0436">Ligase</keyword>
<dbReference type="InterPro" id="IPR051538">
    <property type="entry name" value="Acyl-CoA_Synth/Transferase"/>
</dbReference>
<keyword evidence="2" id="KW-0547">Nucleotide-binding</keyword>
<dbReference type="GO" id="GO:0016747">
    <property type="term" value="F:acyltransferase activity, transferring groups other than amino-acyl groups"/>
    <property type="evidence" value="ECO:0007669"/>
    <property type="project" value="InterPro"/>
</dbReference>
<keyword evidence="3" id="KW-0067">ATP-binding</keyword>
<dbReference type="AlphaFoldDB" id="A0A7H1M819"/>
<evidence type="ECO:0000256" key="1">
    <source>
        <dbReference type="ARBA" id="ARBA00022598"/>
    </source>
</evidence>
<proteinExistence type="predicted"/>
<dbReference type="GO" id="GO:0005524">
    <property type="term" value="F:ATP binding"/>
    <property type="evidence" value="ECO:0007669"/>
    <property type="project" value="UniProtKB-KW"/>
</dbReference>
<evidence type="ECO:0000313" key="5">
    <source>
        <dbReference type="EMBL" id="QNT57784.1"/>
    </source>
</evidence>
<dbReference type="Pfam" id="PF13607">
    <property type="entry name" value="Succ_CoA_lig"/>
    <property type="match status" value="1"/>
</dbReference>
<organism evidence="5 6">
    <name type="scientific">Neisseria musculi</name>
    <dbReference type="NCBI Taxonomy" id="1815583"/>
    <lineage>
        <taxon>Bacteria</taxon>
        <taxon>Pseudomonadati</taxon>
        <taxon>Pseudomonadota</taxon>
        <taxon>Betaproteobacteria</taxon>
        <taxon>Neisseriales</taxon>
        <taxon>Neisseriaceae</taxon>
        <taxon>Neisseria</taxon>
    </lineage>
</organism>
<dbReference type="Gene3D" id="3.40.50.261">
    <property type="entry name" value="Succinyl-CoA synthetase domains"/>
    <property type="match status" value="1"/>
</dbReference>
<dbReference type="RefSeq" id="WP_187000628.1">
    <property type="nucleotide sequence ID" value="NZ_CP060414.2"/>
</dbReference>
<dbReference type="Proteomes" id="UP000516412">
    <property type="component" value="Chromosome"/>
</dbReference>
<dbReference type="InterPro" id="IPR032875">
    <property type="entry name" value="Succ_CoA_lig_flav_dom"/>
</dbReference>
<evidence type="ECO:0000313" key="6">
    <source>
        <dbReference type="Proteomes" id="UP000516412"/>
    </source>
</evidence>
<dbReference type="PANTHER" id="PTHR43334:SF1">
    <property type="entry name" value="3-HYDROXYPROPIONATE--COA LIGASE [ADP-FORMING]"/>
    <property type="match status" value="1"/>
</dbReference>
<evidence type="ECO:0000256" key="2">
    <source>
        <dbReference type="ARBA" id="ARBA00022741"/>
    </source>
</evidence>
<dbReference type="SUPFAM" id="SSF51735">
    <property type="entry name" value="NAD(P)-binding Rossmann-fold domains"/>
    <property type="match status" value="1"/>
</dbReference>
<accession>A0A7H1M819</accession>
<name>A0A7H1M819_9NEIS</name>
<reference evidence="5" key="1">
    <citation type="submission" date="2024-06" db="EMBL/GenBank/DDBJ databases">
        <title>Complete Genome Sequence of mouse commensal type strain Neisseria musculi.</title>
        <authorList>
            <person name="Thapa E."/>
            <person name="Aluvathingal J."/>
            <person name="Nadendla S."/>
            <person name="Mehta A."/>
            <person name="Tettelin H."/>
            <person name="Weyand N.J."/>
        </authorList>
    </citation>
    <scope>NUCLEOTIDE SEQUENCE</scope>
    <source>
        <strain evidence="5">NW831</strain>
    </source>
</reference>
<dbReference type="Gene3D" id="3.40.630.30">
    <property type="match status" value="1"/>
</dbReference>
<dbReference type="PANTHER" id="PTHR43334">
    <property type="entry name" value="ACETATE--COA LIGASE [ADP-FORMING]"/>
    <property type="match status" value="1"/>
</dbReference>
<dbReference type="InterPro" id="IPR036291">
    <property type="entry name" value="NAD(P)-bd_dom_sf"/>
</dbReference>
<dbReference type="SMART" id="SM00881">
    <property type="entry name" value="CoA_binding"/>
    <property type="match status" value="1"/>
</dbReference>
<dbReference type="CDD" id="cd04301">
    <property type="entry name" value="NAT_SF"/>
    <property type="match status" value="1"/>
</dbReference>
<protein>
    <submittedName>
        <fullName evidence="5">Acetyltransferase family protein</fullName>
    </submittedName>
</protein>
<feature type="domain" description="N-acetyltransferase" evidence="4">
    <location>
        <begin position="577"/>
        <end position="732"/>
    </location>
</feature>
<dbReference type="Gene3D" id="3.40.50.720">
    <property type="entry name" value="NAD(P)-binding Rossmann-like Domain"/>
    <property type="match status" value="1"/>
</dbReference>
<gene>
    <name evidence="5" type="ORF">H7A79_2694</name>
</gene>
<evidence type="ECO:0000259" key="4">
    <source>
        <dbReference type="PROSITE" id="PS51186"/>
    </source>
</evidence>
<dbReference type="InterPro" id="IPR016181">
    <property type="entry name" value="Acyl_CoA_acyltransferase"/>
</dbReference>
<dbReference type="KEGG" id="nmus:H7A79_2694"/>
<dbReference type="InterPro" id="IPR003781">
    <property type="entry name" value="CoA-bd"/>
</dbReference>
<dbReference type="InterPro" id="IPR000182">
    <property type="entry name" value="GNAT_dom"/>
</dbReference>
<dbReference type="SUPFAM" id="SSF52210">
    <property type="entry name" value="Succinyl-CoA synthetase domains"/>
    <property type="match status" value="1"/>
</dbReference>
<keyword evidence="6" id="KW-1185">Reference proteome</keyword>
<dbReference type="Pfam" id="PF13302">
    <property type="entry name" value="Acetyltransf_3"/>
    <property type="match status" value="1"/>
</dbReference>
<dbReference type="PROSITE" id="PS51186">
    <property type="entry name" value="GNAT"/>
    <property type="match status" value="1"/>
</dbReference>